<keyword evidence="1" id="KW-0472">Membrane</keyword>
<reference evidence="2" key="1">
    <citation type="journal article" date="2005" name="Int. J. Syst. Evol. Microbiol.">
        <title>Methanofollis formosanus sp. nov., isolated from a fish pond.</title>
        <authorList>
            <person name="Wu S.Y."/>
            <person name="Chen S.C."/>
            <person name="Lai M.C."/>
        </authorList>
    </citation>
    <scope>NUCLEOTIDE SEQUENCE</scope>
    <source>
        <strain evidence="2">ML15</strain>
    </source>
</reference>
<accession>A0A8G1A3A6</accession>
<dbReference type="RefSeq" id="WP_220680962.1">
    <property type="nucleotide sequence ID" value="NZ_CP037968.1"/>
</dbReference>
<feature type="transmembrane region" description="Helical" evidence="1">
    <location>
        <begin position="52"/>
        <end position="74"/>
    </location>
</feature>
<feature type="transmembrane region" description="Helical" evidence="1">
    <location>
        <begin position="95"/>
        <end position="125"/>
    </location>
</feature>
<evidence type="ECO:0000313" key="3">
    <source>
        <dbReference type="Proteomes" id="UP000826709"/>
    </source>
</evidence>
<reference evidence="2" key="2">
    <citation type="submission" date="2019-03" db="EMBL/GenBank/DDBJ databases">
        <authorList>
            <person name="Chen S.-C."/>
            <person name="Wu S.-Y."/>
            <person name="Lai M.-C."/>
        </authorList>
    </citation>
    <scope>NUCLEOTIDE SEQUENCE</scope>
    <source>
        <strain evidence="2">ML15</strain>
    </source>
</reference>
<evidence type="ECO:0000256" key="1">
    <source>
        <dbReference type="SAM" id="Phobius"/>
    </source>
</evidence>
<protein>
    <submittedName>
        <fullName evidence="2">Uncharacterized protein</fullName>
    </submittedName>
</protein>
<dbReference type="OrthoDB" id="111180at2157"/>
<keyword evidence="1" id="KW-0812">Transmembrane</keyword>
<dbReference type="KEGG" id="mfk:E2N92_09525"/>
<evidence type="ECO:0000313" key="2">
    <source>
        <dbReference type="EMBL" id="QYZ79653.1"/>
    </source>
</evidence>
<organism evidence="2 3">
    <name type="scientific">Methanofollis formosanus</name>
    <dbReference type="NCBI Taxonomy" id="299308"/>
    <lineage>
        <taxon>Archaea</taxon>
        <taxon>Methanobacteriati</taxon>
        <taxon>Methanobacteriota</taxon>
        <taxon>Stenosarchaea group</taxon>
        <taxon>Methanomicrobia</taxon>
        <taxon>Methanomicrobiales</taxon>
        <taxon>Methanomicrobiaceae</taxon>
        <taxon>Methanofollis</taxon>
    </lineage>
</organism>
<dbReference type="AlphaFoldDB" id="A0A8G1A3A6"/>
<gene>
    <name evidence="2" type="ORF">E2N92_09525</name>
</gene>
<dbReference type="EMBL" id="CP037968">
    <property type="protein sequence ID" value="QYZ79653.1"/>
    <property type="molecule type" value="Genomic_DNA"/>
</dbReference>
<name>A0A8G1A3A6_9EURY</name>
<proteinExistence type="predicted"/>
<dbReference type="Proteomes" id="UP000826709">
    <property type="component" value="Chromosome"/>
</dbReference>
<sequence>MRIVWLFGKITDRSVRSISCIFSALLLFAYLVPTVAATNMAAKAAESSNQDLFTLFIAGVIYINVLAVVISLILRRGKRVKGRSTLVRVTGVSAGILSVAAGSIFMISAIFVALGHFGGVTLFAWTWDFLGYLITDVVPATTGVIIPSMTVALLIIGAAGVLVFLLGTMLIVRYGGEEIFSEVATPTRSGASMQHGGVDKIPEPLNPVLSFKVDIRRTDEPAADMKVVLRHRNGLNVRSKFTDYNGEVSFTNVEGFGSDYYAYVEGDENREIYRVIRT</sequence>
<keyword evidence="1" id="KW-1133">Transmembrane helix</keyword>
<feature type="transmembrane region" description="Helical" evidence="1">
    <location>
        <begin position="145"/>
        <end position="172"/>
    </location>
</feature>
<keyword evidence="3" id="KW-1185">Reference proteome</keyword>